<evidence type="ECO:0000313" key="1">
    <source>
        <dbReference type="EMBL" id="ARU03128.1"/>
    </source>
</evidence>
<gene>
    <name evidence="1" type="ORF">LOKVESSMR4R_03863</name>
</gene>
<accession>A0A1Y0EI40</accession>
<protein>
    <submittedName>
        <fullName evidence="1">Uncharacterized protein</fullName>
    </submittedName>
</protein>
<sequence>MSKSCFTGAAILSVLGTGVFGQSFVESGQVVTRAPEADRAALPVVSETGVNGRLPEGRQLTCPADLLTQAYREATTGFQAASQYVITLEVLNLCAEHDRIFKEVVEAERQLIESYNALEIAKGQGRRAVVTANDAGRVTEPAEAGSSSDAETTAAGQFLAQAAQCLTSQSNDLSLDRKMTVAVPFSADGKIAGEIALVAVGDGDVDVAQAEFVLAEQAILTCGTGGYEINGHDFSEPLNAEFSLSDLFALKLSAQQEAGVDENGCAIPRPADAYELVGHLAAAGRLPLADLALVDSFDQATGWFTQTYTARAGEALPGGVKVLAVDIADYDDPADVTEVTLSDCAGELNIKASDRMAPRVVQSPRHIVTFRNLRTGEVTAPPEPIIIPQRHE</sequence>
<dbReference type="AlphaFoldDB" id="A0A1Y0EI40"/>
<evidence type="ECO:0000313" key="2">
    <source>
        <dbReference type="Proteomes" id="UP000195273"/>
    </source>
</evidence>
<organism evidence="1 2">
    <name type="scientific">Yoonia vestfoldensis</name>
    <dbReference type="NCBI Taxonomy" id="245188"/>
    <lineage>
        <taxon>Bacteria</taxon>
        <taxon>Pseudomonadati</taxon>
        <taxon>Pseudomonadota</taxon>
        <taxon>Alphaproteobacteria</taxon>
        <taxon>Rhodobacterales</taxon>
        <taxon>Paracoccaceae</taxon>
        <taxon>Yoonia</taxon>
    </lineage>
</organism>
<proteinExistence type="predicted"/>
<dbReference type="KEGG" id="lvs:LOKVESSMR4R_03863"/>
<dbReference type="EMBL" id="CP021431">
    <property type="protein sequence ID" value="ARU03128.1"/>
    <property type="molecule type" value="Genomic_DNA"/>
</dbReference>
<keyword evidence="2" id="KW-1185">Reference proteome</keyword>
<reference evidence="1 2" key="1">
    <citation type="submission" date="2017-05" db="EMBL/GenBank/DDBJ databases">
        <title>Genome Sequence of Loktanella vestfoldensis Strain SMR4r Isolated from a Culture of the Diatom Skeletonema marinoi.</title>
        <authorList>
            <person name="Topel M."/>
            <person name="Pinder M.I.M."/>
            <person name="Johansson O.N."/>
            <person name="Kourtchenko O."/>
            <person name="Godhe A."/>
            <person name="Clarke A.K."/>
        </authorList>
    </citation>
    <scope>NUCLEOTIDE SEQUENCE [LARGE SCALE GENOMIC DNA]</scope>
    <source>
        <strain evidence="1 2">SMR4r</strain>
    </source>
</reference>
<dbReference type="Proteomes" id="UP000195273">
    <property type="component" value="Chromosome"/>
</dbReference>
<name>A0A1Y0EI40_9RHOB</name>